<evidence type="ECO:0000313" key="2">
    <source>
        <dbReference type="EMBL" id="MDM5072190.1"/>
    </source>
</evidence>
<reference evidence="2" key="1">
    <citation type="submission" date="2024-05" db="EMBL/GenBank/DDBJ databases">
        <title>WGS of Aeromonas isolates.</title>
        <authorList>
            <person name="Lee H."/>
        </authorList>
    </citation>
    <scope>NUCLEOTIDE SEQUENCE</scope>
    <source>
        <strain evidence="2">SU58-3</strain>
    </source>
</reference>
<dbReference type="InterPro" id="IPR037053">
    <property type="entry name" value="Phage_tail_collar_dom_sf"/>
</dbReference>
<dbReference type="EMBL" id="JAOPLL010000003">
    <property type="protein sequence ID" value="MDM5072190.1"/>
    <property type="molecule type" value="Genomic_DNA"/>
</dbReference>
<keyword evidence="3" id="KW-1185">Reference proteome</keyword>
<evidence type="ECO:0000259" key="1">
    <source>
        <dbReference type="Pfam" id="PF07484"/>
    </source>
</evidence>
<sequence length="212" mass="22374">MNPNLSIVYKRLLLSCGKWIWRHYLVQGEKNMDPFLGEIRLFPWGWAPEGWLPCEGQVLPFNSNVALASLLGKNFGGNGTTTFGLPDLRGRVALGQNFQASTLPPIMDTHALGSQGGSETVALPLTSLLAHTHATHVSNAPGTAGPSGNIPAISSNSVGAVAKPTYAPAATNLVSLNSATVVPTQGLPMPNMQPSIVGYFCIATTGIYPPRQ</sequence>
<dbReference type="RefSeq" id="WP_274451972.1">
    <property type="nucleotide sequence ID" value="NZ_CP064746.1"/>
</dbReference>
<dbReference type="Pfam" id="PF07484">
    <property type="entry name" value="Collar"/>
    <property type="match status" value="1"/>
</dbReference>
<dbReference type="Gene3D" id="3.90.1340.10">
    <property type="entry name" value="Phage tail collar domain"/>
    <property type="match status" value="1"/>
</dbReference>
<protein>
    <submittedName>
        <fullName evidence="2">Tail fiber protein</fullName>
    </submittedName>
</protein>
<evidence type="ECO:0000313" key="3">
    <source>
        <dbReference type="Proteomes" id="UP001168107"/>
    </source>
</evidence>
<dbReference type="Proteomes" id="UP001168107">
    <property type="component" value="Unassembled WGS sequence"/>
</dbReference>
<accession>A0ABT7PYV0</accession>
<dbReference type="GeneID" id="92723638"/>
<feature type="domain" description="Phage tail collar" evidence="1">
    <location>
        <begin position="37"/>
        <end position="92"/>
    </location>
</feature>
<gene>
    <name evidence="2" type="ORF">OB935_10070</name>
</gene>
<proteinExistence type="predicted"/>
<dbReference type="InterPro" id="IPR011083">
    <property type="entry name" value="Phage_tail_collar_dom"/>
</dbReference>
<organism evidence="2 3">
    <name type="scientific">Aeromonas bestiarum</name>
    <dbReference type="NCBI Taxonomy" id="105751"/>
    <lineage>
        <taxon>Bacteria</taxon>
        <taxon>Pseudomonadati</taxon>
        <taxon>Pseudomonadota</taxon>
        <taxon>Gammaproteobacteria</taxon>
        <taxon>Aeromonadales</taxon>
        <taxon>Aeromonadaceae</taxon>
        <taxon>Aeromonas</taxon>
    </lineage>
</organism>
<name>A0ABT7PYV0_9GAMM</name>
<comment type="caution">
    <text evidence="2">The sequence shown here is derived from an EMBL/GenBank/DDBJ whole genome shotgun (WGS) entry which is preliminary data.</text>
</comment>
<dbReference type="SUPFAM" id="SSF88874">
    <property type="entry name" value="Receptor-binding domain of short tail fibre protein gp12"/>
    <property type="match status" value="1"/>
</dbReference>